<dbReference type="Pfam" id="PF13181">
    <property type="entry name" value="TPR_8"/>
    <property type="match status" value="1"/>
</dbReference>
<reference evidence="4 5" key="1">
    <citation type="submission" date="2016-05" db="EMBL/GenBank/DDBJ databases">
        <title>Nuclear genome of Blastocystis sp. subtype 1 NandII.</title>
        <authorList>
            <person name="Gentekaki E."/>
            <person name="Curtis B."/>
            <person name="Stairs C."/>
            <person name="Eme L."/>
            <person name="Herman E."/>
            <person name="Klimes V."/>
            <person name="Arias M.C."/>
            <person name="Elias M."/>
            <person name="Hilliou F."/>
            <person name="Klute M."/>
            <person name="Malik S.-B."/>
            <person name="Pightling A."/>
            <person name="Rachubinski R."/>
            <person name="Salas D."/>
            <person name="Schlacht A."/>
            <person name="Suga H."/>
            <person name="Archibald J."/>
            <person name="Ball S.G."/>
            <person name="Clark G."/>
            <person name="Dacks J."/>
            <person name="Van Der Giezen M."/>
            <person name="Tsaousis A."/>
            <person name="Roger A."/>
        </authorList>
    </citation>
    <scope>NUCLEOTIDE SEQUENCE [LARGE SCALE GENOMIC DNA]</scope>
    <source>
        <strain evidence="5">ATCC 50177 / NandII</strain>
    </source>
</reference>
<keyword evidence="2" id="KW-0802">TPR repeat</keyword>
<evidence type="ECO:0000256" key="1">
    <source>
        <dbReference type="ARBA" id="ARBA00023157"/>
    </source>
</evidence>
<dbReference type="InterPro" id="IPR017937">
    <property type="entry name" value="Thioredoxin_CS"/>
</dbReference>
<keyword evidence="5" id="KW-1185">Reference proteome</keyword>
<dbReference type="EMBL" id="LXWW01000421">
    <property type="protein sequence ID" value="OAO13288.1"/>
    <property type="molecule type" value="Genomic_DNA"/>
</dbReference>
<dbReference type="SUPFAM" id="SSF48452">
    <property type="entry name" value="TPR-like"/>
    <property type="match status" value="2"/>
</dbReference>
<dbReference type="PROSITE" id="PS51352">
    <property type="entry name" value="THIOREDOXIN_2"/>
    <property type="match status" value="1"/>
</dbReference>
<organism evidence="4 5">
    <name type="scientific">Blastocystis sp. subtype 1 (strain ATCC 50177 / NandII)</name>
    <dbReference type="NCBI Taxonomy" id="478820"/>
    <lineage>
        <taxon>Eukaryota</taxon>
        <taxon>Sar</taxon>
        <taxon>Stramenopiles</taxon>
        <taxon>Bigyra</taxon>
        <taxon>Opalozoa</taxon>
        <taxon>Opalinata</taxon>
        <taxon>Blastocystidae</taxon>
        <taxon>Blastocystis</taxon>
    </lineage>
</organism>
<dbReference type="AlphaFoldDB" id="A0A196S8D1"/>
<dbReference type="OrthoDB" id="2121326at2759"/>
<proteinExistence type="predicted"/>
<dbReference type="InterPro" id="IPR013766">
    <property type="entry name" value="Thioredoxin_domain"/>
</dbReference>
<keyword evidence="1" id="KW-1015">Disulfide bond</keyword>
<dbReference type="STRING" id="478820.A0A196S8D1"/>
<dbReference type="SMART" id="SM00028">
    <property type="entry name" value="TPR"/>
    <property type="match status" value="3"/>
</dbReference>
<dbReference type="Gene3D" id="3.40.30.10">
    <property type="entry name" value="Glutaredoxin"/>
    <property type="match status" value="1"/>
</dbReference>
<accession>A0A196S8D1</accession>
<gene>
    <name evidence="4" type="ORF">AV274_4963</name>
</gene>
<dbReference type="InterPro" id="IPR019734">
    <property type="entry name" value="TPR_rpt"/>
</dbReference>
<dbReference type="PANTHER" id="PTHR46115">
    <property type="entry name" value="THIOREDOXIN-LIKE PROTEIN 1"/>
    <property type="match status" value="1"/>
</dbReference>
<comment type="caution">
    <text evidence="4">The sequence shown here is derived from an EMBL/GenBank/DDBJ whole genome shotgun (WGS) entry which is preliminary data.</text>
</comment>
<evidence type="ECO:0000259" key="3">
    <source>
        <dbReference type="PROSITE" id="PS51352"/>
    </source>
</evidence>
<protein>
    <submittedName>
        <fullName evidence="4">Thioredoxin 1</fullName>
    </submittedName>
</protein>
<dbReference type="PROSITE" id="PS50005">
    <property type="entry name" value="TPR"/>
    <property type="match status" value="1"/>
</dbReference>
<feature type="repeat" description="TPR" evidence="2">
    <location>
        <begin position="74"/>
        <end position="107"/>
    </location>
</feature>
<dbReference type="SUPFAM" id="SSF52833">
    <property type="entry name" value="Thioredoxin-like"/>
    <property type="match status" value="1"/>
</dbReference>
<sequence>MFEEIQRLIQHPDQFEDLKTSYSQAVSALDDYLKSDSRNMEALEYRVILLERAKRLTLAKQTAKTLLMLGGEESKFLDMYGHALLLAGEFDDAEAVFLRAYKLDPDGAYAFGKQYKEAKELSAIKKKGNAAVEKGDMEAAIAAYTTGIQRCTDSSLSCVFVFLNNRSACYINTHRYDLALRDIDAAIAEYPHLPKPYLRAITCIEQLHLTERMSGIPLLYLNALFSTGYSGSSSSAIARKYLDYLKSNGLFKSAVRPVGSKQLVDRVLDANPDSLVVLDLYASWCGPCKRLAPVLDDLSVSHPSVIFLKVDADKERAVAAEYNLDSFPTIVFIRNHKVLMKVIGYDPEGVERAVNGNMLMEPDTFVEVN</sequence>
<dbReference type="Proteomes" id="UP000078348">
    <property type="component" value="Unassembled WGS sequence"/>
</dbReference>
<evidence type="ECO:0000256" key="2">
    <source>
        <dbReference type="PROSITE-ProRule" id="PRU00339"/>
    </source>
</evidence>
<dbReference type="Gene3D" id="1.25.40.10">
    <property type="entry name" value="Tetratricopeptide repeat domain"/>
    <property type="match status" value="2"/>
</dbReference>
<dbReference type="GO" id="GO:0006950">
    <property type="term" value="P:response to stress"/>
    <property type="evidence" value="ECO:0007669"/>
    <property type="project" value="UniProtKB-ARBA"/>
</dbReference>
<name>A0A196S8D1_BLAHN</name>
<dbReference type="PROSITE" id="PS00194">
    <property type="entry name" value="THIOREDOXIN_1"/>
    <property type="match status" value="1"/>
</dbReference>
<dbReference type="PRINTS" id="PR00421">
    <property type="entry name" value="THIOREDOXIN"/>
</dbReference>
<dbReference type="InterPro" id="IPR011990">
    <property type="entry name" value="TPR-like_helical_dom_sf"/>
</dbReference>
<dbReference type="Pfam" id="PF00085">
    <property type="entry name" value="Thioredoxin"/>
    <property type="match status" value="1"/>
</dbReference>
<feature type="domain" description="Thioredoxin" evidence="3">
    <location>
        <begin position="252"/>
        <end position="369"/>
    </location>
</feature>
<dbReference type="InterPro" id="IPR036249">
    <property type="entry name" value="Thioredoxin-like_sf"/>
</dbReference>
<dbReference type="CDD" id="cd02947">
    <property type="entry name" value="TRX_family"/>
    <property type="match status" value="1"/>
</dbReference>
<evidence type="ECO:0000313" key="5">
    <source>
        <dbReference type="Proteomes" id="UP000078348"/>
    </source>
</evidence>
<evidence type="ECO:0000313" key="4">
    <source>
        <dbReference type="EMBL" id="OAO13288.1"/>
    </source>
</evidence>